<proteinExistence type="predicted"/>
<dbReference type="SUPFAM" id="SSF52540">
    <property type="entry name" value="P-loop containing nucleoside triphosphate hydrolases"/>
    <property type="match status" value="1"/>
</dbReference>
<organism evidence="2 3">
    <name type="scientific">Edaphosphingomonas haloaromaticamans</name>
    <dbReference type="NCBI Taxonomy" id="653954"/>
    <lineage>
        <taxon>Bacteria</taxon>
        <taxon>Pseudomonadati</taxon>
        <taxon>Pseudomonadota</taxon>
        <taxon>Alphaproteobacteria</taxon>
        <taxon>Sphingomonadales</taxon>
        <taxon>Rhizorhabdaceae</taxon>
        <taxon>Edaphosphingomonas</taxon>
    </lineage>
</organism>
<keyword evidence="3" id="KW-1185">Reference proteome</keyword>
<evidence type="ECO:0000313" key="3">
    <source>
        <dbReference type="Proteomes" id="UP000179467"/>
    </source>
</evidence>
<dbReference type="AlphaFoldDB" id="A0A1S1H9M3"/>
<evidence type="ECO:0000313" key="2">
    <source>
        <dbReference type="EMBL" id="OHT18889.1"/>
    </source>
</evidence>
<dbReference type="Gene3D" id="3.40.50.300">
    <property type="entry name" value="P-loop containing nucleotide triphosphate hydrolases"/>
    <property type="match status" value="1"/>
</dbReference>
<dbReference type="InterPro" id="IPR027417">
    <property type="entry name" value="P-loop_NTPase"/>
</dbReference>
<gene>
    <name evidence="2" type="ORF">BHE75_00868</name>
</gene>
<feature type="region of interest" description="Disordered" evidence="1">
    <location>
        <begin position="289"/>
        <end position="314"/>
    </location>
</feature>
<sequence length="314" mass="34142">MAAACLFHGIDREECDDRLYLDSGIIQPLCTATEDRHGFTLSEATFDQLAATIRERDISVLFVDPFVSSHLVRESSNEAIDAIVKRWKRLAQETGCAVVLVHHTKKLGDRDVSAEDGRGASALPAAARVVLTLNRMSKGEATRLGIVNGTEWKSLVRIDTGKGNRAPPDQATWIKLESQDLGNGEFWVPGDQVAVARIWHAPEAADLDPMSVREIQHRMGGAAFGENCQARDWIGNVIADVIGLCPVDDRAEVQAIQRQMIAAAYLKPEARRVSGRDRPMVIMGKSVADAELTENPHPEKCGAASAEGVASDPD</sequence>
<accession>A0A1S1H9M3</accession>
<comment type="caution">
    <text evidence="2">The sequence shown here is derived from an EMBL/GenBank/DDBJ whole genome shotgun (WGS) entry which is preliminary data.</text>
</comment>
<dbReference type="Proteomes" id="UP000179467">
    <property type="component" value="Unassembled WGS sequence"/>
</dbReference>
<dbReference type="Pfam" id="PF13481">
    <property type="entry name" value="AAA_25"/>
    <property type="match status" value="1"/>
</dbReference>
<name>A0A1S1H9M3_9SPHN</name>
<evidence type="ECO:0008006" key="4">
    <source>
        <dbReference type="Google" id="ProtNLM"/>
    </source>
</evidence>
<protein>
    <recommendedName>
        <fullName evidence="4">Regulatory protein RepA</fullName>
    </recommendedName>
</protein>
<evidence type="ECO:0000256" key="1">
    <source>
        <dbReference type="SAM" id="MobiDB-lite"/>
    </source>
</evidence>
<reference evidence="2 3" key="1">
    <citation type="submission" date="2016-09" db="EMBL/GenBank/DDBJ databases">
        <title>Metabolic pathway, cell adaptation mechanisms and a novel monoxygenase revealed through proteogenomic-transcription analysis of a Sphingomonas haloaromaticamans strain degrading the fungicide ortho-phenylphenol.</title>
        <authorList>
            <person name="Perruchon C."/>
            <person name="Papadopoulou E.S."/>
            <person name="Rousidou C."/>
            <person name="Vasileiadis S."/>
            <person name="Tanou G."/>
            <person name="Amoutzias G."/>
            <person name="Molassiotis A."/>
            <person name="Karpouzas D.G."/>
        </authorList>
    </citation>
    <scope>NUCLEOTIDE SEQUENCE [LARGE SCALE GENOMIC DNA]</scope>
    <source>
        <strain evidence="2 3">P3</strain>
    </source>
</reference>
<dbReference type="EMBL" id="MIPT01000001">
    <property type="protein sequence ID" value="OHT18889.1"/>
    <property type="molecule type" value="Genomic_DNA"/>
</dbReference>